<dbReference type="HOGENOM" id="CLU_1520139_0_0_1"/>
<evidence type="ECO:0000313" key="3">
    <source>
        <dbReference type="Proteomes" id="UP000006038"/>
    </source>
</evidence>
<protein>
    <submittedName>
        <fullName evidence="2">Uncharacterized protein</fullName>
    </submittedName>
</protein>
<name>J3LGV9_ORYBR</name>
<organism evidence="2">
    <name type="scientific">Oryza brachyantha</name>
    <name type="common">malo sina</name>
    <dbReference type="NCBI Taxonomy" id="4533"/>
    <lineage>
        <taxon>Eukaryota</taxon>
        <taxon>Viridiplantae</taxon>
        <taxon>Streptophyta</taxon>
        <taxon>Embryophyta</taxon>
        <taxon>Tracheophyta</taxon>
        <taxon>Spermatophyta</taxon>
        <taxon>Magnoliopsida</taxon>
        <taxon>Liliopsida</taxon>
        <taxon>Poales</taxon>
        <taxon>Poaceae</taxon>
        <taxon>BOP clade</taxon>
        <taxon>Oryzoideae</taxon>
        <taxon>Oryzeae</taxon>
        <taxon>Oryzinae</taxon>
        <taxon>Oryza</taxon>
    </lineage>
</organism>
<reference evidence="2" key="1">
    <citation type="submission" date="2013-04" db="UniProtKB">
        <authorList>
            <consortium name="EnsemblPlants"/>
        </authorList>
    </citation>
    <scope>IDENTIFICATION</scope>
</reference>
<accession>J3LGV9</accession>
<dbReference type="Gramene" id="OB02G38760.1">
    <property type="protein sequence ID" value="OB02G38760.1"/>
    <property type="gene ID" value="OB02G38760"/>
</dbReference>
<dbReference type="eggNOG" id="ENOG502R72W">
    <property type="taxonomic scope" value="Eukaryota"/>
</dbReference>
<dbReference type="EnsemblPlants" id="OB02G38760.1">
    <property type="protein sequence ID" value="OB02G38760.1"/>
    <property type="gene ID" value="OB02G38760"/>
</dbReference>
<evidence type="ECO:0000313" key="2">
    <source>
        <dbReference type="EnsemblPlants" id="OB02G38760.1"/>
    </source>
</evidence>
<dbReference type="AlphaFoldDB" id="J3LGV9"/>
<evidence type="ECO:0000256" key="1">
    <source>
        <dbReference type="SAM" id="MobiDB-lite"/>
    </source>
</evidence>
<feature type="compositionally biased region" description="Basic and acidic residues" evidence="1">
    <location>
        <begin position="108"/>
        <end position="124"/>
    </location>
</feature>
<sequence length="177" mass="18903">MVGGGNLASNGVAGAERVHHHHQQQQLRSPTQKKPPEFSSGAPSIKNSRLEEASAASLRRITTGGNRRSARRRESDDNVGVVRRQGSRRCNAGEDGGGVAVAPPLRAQEGRRAEERAFDGKARGDATPAKTAAVSQSPPRYVPKRGVVLKSVLGSFLCCFRSAKTRPLPRSGSPAYR</sequence>
<keyword evidence="3" id="KW-1185">Reference proteome</keyword>
<proteinExistence type="predicted"/>
<dbReference type="Proteomes" id="UP000006038">
    <property type="component" value="Unassembled WGS sequence"/>
</dbReference>
<feature type="region of interest" description="Disordered" evidence="1">
    <location>
        <begin position="1"/>
        <end position="139"/>
    </location>
</feature>